<feature type="signal peptide" evidence="2">
    <location>
        <begin position="1"/>
        <end position="29"/>
    </location>
</feature>
<accession>A0A7H8TD19</accession>
<name>A0A7H8TD19_STRCX</name>
<dbReference type="EMBL" id="CP056041">
    <property type="protein sequence ID" value="QKZ21409.1"/>
    <property type="molecule type" value="Genomic_DNA"/>
</dbReference>
<dbReference type="Proteomes" id="UP000509418">
    <property type="component" value="Chromosome"/>
</dbReference>
<protein>
    <submittedName>
        <fullName evidence="3">Uncharacterized protein</fullName>
    </submittedName>
</protein>
<evidence type="ECO:0000313" key="4">
    <source>
        <dbReference type="Proteomes" id="UP000509418"/>
    </source>
</evidence>
<feature type="chain" id="PRO_5028839907" evidence="2">
    <location>
        <begin position="30"/>
        <end position="234"/>
    </location>
</feature>
<organism evidence="3 4">
    <name type="scientific">Streptomyces chartreusis</name>
    <dbReference type="NCBI Taxonomy" id="1969"/>
    <lineage>
        <taxon>Bacteria</taxon>
        <taxon>Bacillati</taxon>
        <taxon>Actinomycetota</taxon>
        <taxon>Actinomycetes</taxon>
        <taxon>Kitasatosporales</taxon>
        <taxon>Streptomycetaceae</taxon>
        <taxon>Streptomyces</taxon>
    </lineage>
</organism>
<evidence type="ECO:0000256" key="1">
    <source>
        <dbReference type="SAM" id="MobiDB-lite"/>
    </source>
</evidence>
<dbReference type="RefSeq" id="WP_176577047.1">
    <property type="nucleotide sequence ID" value="NZ_CBDRGH010000006.1"/>
</dbReference>
<keyword evidence="4" id="KW-1185">Reference proteome</keyword>
<dbReference type="AlphaFoldDB" id="A0A7H8TD19"/>
<evidence type="ECO:0000313" key="3">
    <source>
        <dbReference type="EMBL" id="QKZ21409.1"/>
    </source>
</evidence>
<proteinExistence type="predicted"/>
<evidence type="ECO:0000256" key="2">
    <source>
        <dbReference type="SAM" id="SignalP"/>
    </source>
</evidence>
<gene>
    <name evidence="3" type="ORF">HUT05_31165</name>
</gene>
<dbReference type="InterPro" id="IPR027267">
    <property type="entry name" value="AH/BAR_dom_sf"/>
</dbReference>
<feature type="region of interest" description="Disordered" evidence="1">
    <location>
        <begin position="142"/>
        <end position="177"/>
    </location>
</feature>
<sequence>MPSTNTRHFAISALCAALLLGTAAAPALAAPPDSGRSAVRSQTPALAGLGTALTPVTHLLNSAVYADDDPLTEAEAKELADAVAEAQKEIDAALKEAEQARKEADQARKDALAEAQKEIDAALKEVAAAKKEALAEAAAATAEATAESTAEATTETAAGTSTGTSTTETTETASQTTNFTSDALGALGETLSSLLSALTSLGSQEEVDTSADNVLKSLVNVRVATQLDRELPAA</sequence>
<dbReference type="Gene3D" id="1.20.1270.60">
    <property type="entry name" value="Arfaptin homology (AH) domain/BAR domain"/>
    <property type="match status" value="1"/>
</dbReference>
<keyword evidence="2" id="KW-0732">Signal</keyword>
<reference evidence="3 4" key="1">
    <citation type="submission" date="2020-06" db="EMBL/GenBank/DDBJ databases">
        <title>Genome mining for natural products.</title>
        <authorList>
            <person name="Zhang B."/>
            <person name="Shi J."/>
            <person name="Ge H."/>
        </authorList>
    </citation>
    <scope>NUCLEOTIDE SEQUENCE [LARGE SCALE GENOMIC DNA]</scope>
    <source>
        <strain evidence="3 4">NA02069</strain>
    </source>
</reference>